<dbReference type="PATRIC" id="fig|320778.3.peg.3943"/>
<dbReference type="SUPFAM" id="SSF56281">
    <property type="entry name" value="Metallo-hydrolase/oxidoreductase"/>
    <property type="match status" value="1"/>
</dbReference>
<evidence type="ECO:0000313" key="2">
    <source>
        <dbReference type="EMBL" id="KLV06852.1"/>
    </source>
</evidence>
<dbReference type="OrthoDB" id="9803916at2"/>
<dbReference type="InterPro" id="IPR052926">
    <property type="entry name" value="Metallo-beta-lactamase_dom"/>
</dbReference>
<dbReference type="InterPro" id="IPR036866">
    <property type="entry name" value="RibonucZ/Hydroxyglut_hydro"/>
</dbReference>
<sequence length="278" mass="30810">MELKVLVDNNTIIDKYYLGEPGVSYLITEGDVKLLFDVGYSDVFIQNAEKMNESLMDVNYIVLSHGHNDHTGGLVPLIKHYSQAQDAGVSFNKPMIISHPDALSHKEYDGDGIGSILDKQTLSQYYDIQLSKAPVWITENLVYLGEIERGNDFENIDPIGLCEKDGQLVDDHVKDDSSLVYISPEGLVIITGCSHAGICNIIEYAKKVCNDDRIVDVIGGFHLISPSDLQSKGTLKYFEENTISNIHPCHCTSLEYKIKLSKFSDVLDVGVGLSLSYS</sequence>
<proteinExistence type="predicted"/>
<dbReference type="CDD" id="cd07713">
    <property type="entry name" value="DHPS-like_MBL-fold"/>
    <property type="match status" value="1"/>
</dbReference>
<dbReference type="Pfam" id="PF00753">
    <property type="entry name" value="Lactamase_B"/>
    <property type="match status" value="1"/>
</dbReference>
<reference evidence="2 3" key="1">
    <citation type="submission" date="2015-05" db="EMBL/GenBank/DDBJ databases">
        <title>Photobacterium galathea sp. nov.</title>
        <authorList>
            <person name="Machado H."/>
            <person name="Gram L."/>
        </authorList>
    </citation>
    <scope>NUCLEOTIDE SEQUENCE [LARGE SCALE GENOMIC DNA]</scope>
    <source>
        <strain evidence="2 3">DSM 22954</strain>
    </source>
</reference>
<name>A0A0J1JX32_9GAMM</name>
<dbReference type="Gene3D" id="3.60.15.10">
    <property type="entry name" value="Ribonuclease Z/Hydroxyacylglutathione hydrolase-like"/>
    <property type="match status" value="1"/>
</dbReference>
<feature type="domain" description="Metallo-beta-lactamase" evidence="1">
    <location>
        <begin position="21"/>
        <end position="250"/>
    </location>
</feature>
<dbReference type="InterPro" id="IPR041712">
    <property type="entry name" value="DHPS-like_MBL-fold"/>
</dbReference>
<dbReference type="EMBL" id="LDOU01000019">
    <property type="protein sequence ID" value="KLV06852.1"/>
    <property type="molecule type" value="Genomic_DNA"/>
</dbReference>
<keyword evidence="3" id="KW-1185">Reference proteome</keyword>
<dbReference type="Proteomes" id="UP000035909">
    <property type="component" value="Unassembled WGS sequence"/>
</dbReference>
<organism evidence="2 3">
    <name type="scientific">Photobacterium ganghwense</name>
    <dbReference type="NCBI Taxonomy" id="320778"/>
    <lineage>
        <taxon>Bacteria</taxon>
        <taxon>Pseudomonadati</taxon>
        <taxon>Pseudomonadota</taxon>
        <taxon>Gammaproteobacteria</taxon>
        <taxon>Vibrionales</taxon>
        <taxon>Vibrionaceae</taxon>
        <taxon>Photobacterium</taxon>
    </lineage>
</organism>
<dbReference type="PANTHER" id="PTHR13754:SF18">
    <property type="entry name" value="7,8-DIHYDROPTERIN-6-METHYL-4-(BETA-D-RIBOFURANOSYL)-AMINOBENZENE-5'-PHOSPHATE SYNTHASE"/>
    <property type="match status" value="1"/>
</dbReference>
<dbReference type="PANTHER" id="PTHR13754">
    <property type="entry name" value="METALLO-BETA-LACTAMASE SUPERFAMILY PROTEIN"/>
    <property type="match status" value="1"/>
</dbReference>
<dbReference type="GO" id="GO:0016740">
    <property type="term" value="F:transferase activity"/>
    <property type="evidence" value="ECO:0007669"/>
    <property type="project" value="TreeGrafter"/>
</dbReference>
<evidence type="ECO:0000313" key="3">
    <source>
        <dbReference type="Proteomes" id="UP000035909"/>
    </source>
</evidence>
<dbReference type="RefSeq" id="WP_047886681.1">
    <property type="nucleotide sequence ID" value="NZ_CP071325.1"/>
</dbReference>
<dbReference type="STRING" id="320778.ABT57_18135"/>
<dbReference type="AlphaFoldDB" id="A0A0J1JX32"/>
<dbReference type="SMART" id="SM00849">
    <property type="entry name" value="Lactamase_B"/>
    <property type="match status" value="1"/>
</dbReference>
<evidence type="ECO:0000259" key="1">
    <source>
        <dbReference type="SMART" id="SM00849"/>
    </source>
</evidence>
<dbReference type="InterPro" id="IPR001279">
    <property type="entry name" value="Metallo-B-lactamas"/>
</dbReference>
<accession>A0A0J1JX32</accession>
<comment type="caution">
    <text evidence="2">The sequence shown here is derived from an EMBL/GenBank/DDBJ whole genome shotgun (WGS) entry which is preliminary data.</text>
</comment>
<protein>
    <submittedName>
        <fullName evidence="2">Beta-lactamase</fullName>
    </submittedName>
</protein>
<gene>
    <name evidence="2" type="ORF">ABT57_18135</name>
</gene>